<dbReference type="EnsemblMetazoa" id="CJA33953.1">
    <property type="protein sequence ID" value="CJA33953.1"/>
    <property type="gene ID" value="WBGene00209800"/>
</dbReference>
<sequence length="87" mass="9825">MEKTIAQNRTHNQGLAMYNEILLRVGYDLRSAQHNGEVHIGGNENIIEFIRRYMSAIVGIGFGRDANGQEMDIFYVIQDLVFSPPGL</sequence>
<dbReference type="AlphaFoldDB" id="A0A8R1IKC6"/>
<name>A0A8R1IKC6_CAEJA</name>
<reference evidence="1" key="2">
    <citation type="submission" date="2022-06" db="UniProtKB">
        <authorList>
            <consortium name="EnsemblMetazoa"/>
        </authorList>
    </citation>
    <scope>IDENTIFICATION</scope>
    <source>
        <strain evidence="1">DF5081</strain>
    </source>
</reference>
<keyword evidence="2" id="KW-1185">Reference proteome</keyword>
<dbReference type="Proteomes" id="UP000005237">
    <property type="component" value="Unassembled WGS sequence"/>
</dbReference>
<accession>A0A8R1IKC6</accession>
<evidence type="ECO:0000313" key="2">
    <source>
        <dbReference type="Proteomes" id="UP000005237"/>
    </source>
</evidence>
<protein>
    <submittedName>
        <fullName evidence="1">Uncharacterized protein</fullName>
    </submittedName>
</protein>
<organism evidence="1 2">
    <name type="scientific">Caenorhabditis japonica</name>
    <dbReference type="NCBI Taxonomy" id="281687"/>
    <lineage>
        <taxon>Eukaryota</taxon>
        <taxon>Metazoa</taxon>
        <taxon>Ecdysozoa</taxon>
        <taxon>Nematoda</taxon>
        <taxon>Chromadorea</taxon>
        <taxon>Rhabditida</taxon>
        <taxon>Rhabditina</taxon>
        <taxon>Rhabditomorpha</taxon>
        <taxon>Rhabditoidea</taxon>
        <taxon>Rhabditidae</taxon>
        <taxon>Peloderinae</taxon>
        <taxon>Caenorhabditis</taxon>
    </lineage>
</organism>
<proteinExistence type="predicted"/>
<evidence type="ECO:0000313" key="1">
    <source>
        <dbReference type="EnsemblMetazoa" id="CJA33953.1"/>
    </source>
</evidence>
<reference evidence="2" key="1">
    <citation type="submission" date="2010-08" db="EMBL/GenBank/DDBJ databases">
        <authorList>
            <consortium name="Caenorhabditis japonica Sequencing Consortium"/>
            <person name="Wilson R.K."/>
        </authorList>
    </citation>
    <scope>NUCLEOTIDE SEQUENCE [LARGE SCALE GENOMIC DNA]</scope>
    <source>
        <strain evidence="2">DF5081</strain>
    </source>
</reference>